<dbReference type="Proteomes" id="UP000198850">
    <property type="component" value="Unassembled WGS sequence"/>
</dbReference>
<proteinExistence type="predicted"/>
<evidence type="ECO:0000313" key="1">
    <source>
        <dbReference type="EMBL" id="SEB19404.1"/>
    </source>
</evidence>
<keyword evidence="2" id="KW-1185">Reference proteome</keyword>
<gene>
    <name evidence="1" type="ORF">SAMN05443550_11572</name>
</gene>
<sequence length="116" mass="13096">MFNLYINWKYMFSKTTHSLTVSAAKRLLDTNRTDTVSTAKRLLSILAGVYIFQRGVRSITQHPITSIQEAFLGVFLIYDAVNGIKETYPKKPTEISQIRRNQIQGNDPASATPAFV</sequence>
<reference evidence="1 2" key="1">
    <citation type="submission" date="2016-10" db="EMBL/GenBank/DDBJ databases">
        <authorList>
            <person name="de Groot N.N."/>
        </authorList>
    </citation>
    <scope>NUCLEOTIDE SEQUENCE [LARGE SCALE GENOMIC DNA]</scope>
    <source>
        <strain evidence="1 2">DSM 19033</strain>
    </source>
</reference>
<dbReference type="EMBL" id="FNRA01000015">
    <property type="protein sequence ID" value="SEB19404.1"/>
    <property type="molecule type" value="Genomic_DNA"/>
</dbReference>
<evidence type="ECO:0000313" key="2">
    <source>
        <dbReference type="Proteomes" id="UP000198850"/>
    </source>
</evidence>
<protein>
    <submittedName>
        <fullName evidence="1">Uncharacterized protein</fullName>
    </submittedName>
</protein>
<organism evidence="1 2">
    <name type="scientific">Pedobacter hartonius</name>
    <dbReference type="NCBI Taxonomy" id="425514"/>
    <lineage>
        <taxon>Bacteria</taxon>
        <taxon>Pseudomonadati</taxon>
        <taxon>Bacteroidota</taxon>
        <taxon>Sphingobacteriia</taxon>
        <taxon>Sphingobacteriales</taxon>
        <taxon>Sphingobacteriaceae</taxon>
        <taxon>Pedobacter</taxon>
    </lineage>
</organism>
<dbReference type="AlphaFoldDB" id="A0A1H4HC72"/>
<accession>A0A1H4HC72</accession>
<name>A0A1H4HC72_9SPHI</name>